<protein>
    <submittedName>
        <fullName evidence="2">Uncharacterized protein</fullName>
    </submittedName>
</protein>
<evidence type="ECO:0000313" key="2">
    <source>
        <dbReference type="EMBL" id="MEQ2533918.1"/>
    </source>
</evidence>
<keyword evidence="1" id="KW-0812">Transmembrane</keyword>
<evidence type="ECO:0000313" key="3">
    <source>
        <dbReference type="Proteomes" id="UP001480973"/>
    </source>
</evidence>
<feature type="transmembrane region" description="Helical" evidence="1">
    <location>
        <begin position="32"/>
        <end position="50"/>
    </location>
</feature>
<gene>
    <name evidence="2" type="ORF">WMO38_02190</name>
</gene>
<sequence length="61" mass="6874">MITAINFFLYFFGSGIELVAITFMLTPKKSKLSAFIIMFMSFFSEPHISFSMSMTTAACKV</sequence>
<comment type="caution">
    <text evidence="2">The sequence shown here is derived from an EMBL/GenBank/DDBJ whole genome shotgun (WGS) entry which is preliminary data.</text>
</comment>
<keyword evidence="3" id="KW-1185">Reference proteome</keyword>
<dbReference type="Proteomes" id="UP001480973">
    <property type="component" value="Unassembled WGS sequence"/>
</dbReference>
<evidence type="ECO:0000256" key="1">
    <source>
        <dbReference type="SAM" id="Phobius"/>
    </source>
</evidence>
<dbReference type="EMBL" id="JBBMES010000002">
    <property type="protein sequence ID" value="MEQ2533918.1"/>
    <property type="molecule type" value="Genomic_DNA"/>
</dbReference>
<proteinExistence type="predicted"/>
<organism evidence="2 3">
    <name type="scientific">Lachnospira intestinalis</name>
    <dbReference type="NCBI Taxonomy" id="3133158"/>
    <lineage>
        <taxon>Bacteria</taxon>
        <taxon>Bacillati</taxon>
        <taxon>Bacillota</taxon>
        <taxon>Clostridia</taxon>
        <taxon>Lachnospirales</taxon>
        <taxon>Lachnospiraceae</taxon>
        <taxon>Lachnospira</taxon>
    </lineage>
</organism>
<reference evidence="2 3" key="1">
    <citation type="submission" date="2024-03" db="EMBL/GenBank/DDBJ databases">
        <title>Human intestinal bacterial collection.</title>
        <authorList>
            <person name="Pauvert C."/>
            <person name="Hitch T.C.A."/>
            <person name="Clavel T."/>
        </authorList>
    </citation>
    <scope>NUCLEOTIDE SEQUENCE [LARGE SCALE GENOMIC DNA]</scope>
    <source>
        <strain evidence="2 3">CLA-JM-H10</strain>
    </source>
</reference>
<name>A0ABV1GKA5_9FIRM</name>
<feature type="transmembrane region" description="Helical" evidence="1">
    <location>
        <begin position="7"/>
        <end position="26"/>
    </location>
</feature>
<keyword evidence="1" id="KW-0472">Membrane</keyword>
<accession>A0ABV1GKA5</accession>
<keyword evidence="1" id="KW-1133">Transmembrane helix</keyword>